<dbReference type="InterPro" id="IPR036390">
    <property type="entry name" value="WH_DNA-bd_sf"/>
</dbReference>
<gene>
    <name evidence="5" type="ORF">WIS52_19290</name>
</gene>
<evidence type="ECO:0000313" key="6">
    <source>
        <dbReference type="Proteomes" id="UP001494902"/>
    </source>
</evidence>
<feature type="domain" description="HTH gntR-type" evidence="4">
    <location>
        <begin position="15"/>
        <end position="83"/>
    </location>
</feature>
<keyword evidence="2" id="KW-0238">DNA-binding</keyword>
<dbReference type="SMART" id="SM00895">
    <property type="entry name" value="FCD"/>
    <property type="match status" value="1"/>
</dbReference>
<dbReference type="InterPro" id="IPR000524">
    <property type="entry name" value="Tscrpt_reg_HTH_GntR"/>
</dbReference>
<keyword evidence="6" id="KW-1185">Reference proteome</keyword>
<dbReference type="PANTHER" id="PTHR43537:SF5">
    <property type="entry name" value="UXU OPERON TRANSCRIPTIONAL REGULATOR"/>
    <property type="match status" value="1"/>
</dbReference>
<dbReference type="PROSITE" id="PS50949">
    <property type="entry name" value="HTH_GNTR"/>
    <property type="match status" value="1"/>
</dbReference>
<reference evidence="5 6" key="1">
    <citation type="submission" date="2024-03" db="EMBL/GenBank/DDBJ databases">
        <title>Draft genome sequence of Pseudonocardia nematodicida JCM 31783.</title>
        <authorList>
            <person name="Butdee W."/>
            <person name="Duangmal K."/>
        </authorList>
    </citation>
    <scope>NUCLEOTIDE SEQUENCE [LARGE SCALE GENOMIC DNA]</scope>
    <source>
        <strain evidence="5 6">JCM 31783</strain>
    </source>
</reference>
<dbReference type="SMART" id="SM00345">
    <property type="entry name" value="HTH_GNTR"/>
    <property type="match status" value="1"/>
</dbReference>
<comment type="caution">
    <text evidence="5">The sequence shown here is derived from an EMBL/GenBank/DDBJ whole genome shotgun (WGS) entry which is preliminary data.</text>
</comment>
<dbReference type="Gene3D" id="1.10.10.10">
    <property type="entry name" value="Winged helix-like DNA-binding domain superfamily/Winged helix DNA-binding domain"/>
    <property type="match status" value="1"/>
</dbReference>
<evidence type="ECO:0000256" key="1">
    <source>
        <dbReference type="ARBA" id="ARBA00023015"/>
    </source>
</evidence>
<proteinExistence type="predicted"/>
<dbReference type="SUPFAM" id="SSF48008">
    <property type="entry name" value="GntR ligand-binding domain-like"/>
    <property type="match status" value="1"/>
</dbReference>
<evidence type="ECO:0000256" key="3">
    <source>
        <dbReference type="ARBA" id="ARBA00023163"/>
    </source>
</evidence>
<dbReference type="RefSeq" id="WP_349299696.1">
    <property type="nucleotide sequence ID" value="NZ_JBEDNQ010000008.1"/>
</dbReference>
<name>A0ABV1KGA2_9PSEU</name>
<evidence type="ECO:0000256" key="2">
    <source>
        <dbReference type="ARBA" id="ARBA00023125"/>
    </source>
</evidence>
<dbReference type="Pfam" id="PF00392">
    <property type="entry name" value="GntR"/>
    <property type="match status" value="1"/>
</dbReference>
<keyword evidence="3" id="KW-0804">Transcription</keyword>
<keyword evidence="1" id="KW-0805">Transcription regulation</keyword>
<protein>
    <submittedName>
        <fullName evidence="5">FCD domain-containing protein</fullName>
    </submittedName>
</protein>
<evidence type="ECO:0000313" key="5">
    <source>
        <dbReference type="EMBL" id="MEQ3552622.1"/>
    </source>
</evidence>
<sequence length="240" mass="25806">MSWDRPVVESGARRVSRPAHIADHLYEQIMSGGFRPGALLPGQRELASQFDVSMATVRSAIGSLAAAGLIEVLPGKGSIVRSVGTGTPQFEAWLGTADSAQEMLDLLEARLVIERHHIEKATATAGPADLDRLRRACDDLAAAADDPVAFEVADYAFHLMLAEVADNSVTVRVLRAISEPMRRTLRLTNHGYIAQNGDLASSVAPHREMVEFIATGDVQAAVGKLEGMIERSQATVRLTL</sequence>
<dbReference type="InterPro" id="IPR008920">
    <property type="entry name" value="TF_FadR/GntR_C"/>
</dbReference>
<dbReference type="Pfam" id="PF07729">
    <property type="entry name" value="FCD"/>
    <property type="match status" value="1"/>
</dbReference>
<dbReference type="CDD" id="cd07377">
    <property type="entry name" value="WHTH_GntR"/>
    <property type="match status" value="1"/>
</dbReference>
<dbReference type="EMBL" id="JBEDNQ010000008">
    <property type="protein sequence ID" value="MEQ3552622.1"/>
    <property type="molecule type" value="Genomic_DNA"/>
</dbReference>
<accession>A0ABV1KGA2</accession>
<dbReference type="PRINTS" id="PR00035">
    <property type="entry name" value="HTHGNTR"/>
</dbReference>
<dbReference type="Gene3D" id="1.20.120.530">
    <property type="entry name" value="GntR ligand-binding domain-like"/>
    <property type="match status" value="1"/>
</dbReference>
<dbReference type="PANTHER" id="PTHR43537">
    <property type="entry name" value="TRANSCRIPTIONAL REGULATOR, GNTR FAMILY"/>
    <property type="match status" value="1"/>
</dbReference>
<evidence type="ECO:0000259" key="4">
    <source>
        <dbReference type="PROSITE" id="PS50949"/>
    </source>
</evidence>
<dbReference type="SUPFAM" id="SSF46785">
    <property type="entry name" value="Winged helix' DNA-binding domain"/>
    <property type="match status" value="1"/>
</dbReference>
<organism evidence="5 6">
    <name type="scientific">Pseudonocardia nematodicida</name>
    <dbReference type="NCBI Taxonomy" id="1206997"/>
    <lineage>
        <taxon>Bacteria</taxon>
        <taxon>Bacillati</taxon>
        <taxon>Actinomycetota</taxon>
        <taxon>Actinomycetes</taxon>
        <taxon>Pseudonocardiales</taxon>
        <taxon>Pseudonocardiaceae</taxon>
        <taxon>Pseudonocardia</taxon>
    </lineage>
</organism>
<dbReference type="InterPro" id="IPR011711">
    <property type="entry name" value="GntR_C"/>
</dbReference>
<dbReference type="Proteomes" id="UP001494902">
    <property type="component" value="Unassembled WGS sequence"/>
</dbReference>
<dbReference type="InterPro" id="IPR036388">
    <property type="entry name" value="WH-like_DNA-bd_sf"/>
</dbReference>